<evidence type="ECO:0000256" key="3">
    <source>
        <dbReference type="ARBA" id="ARBA00012669"/>
    </source>
</evidence>
<dbReference type="PANTHER" id="PTHR30573:SF0">
    <property type="entry name" value="QUINOLINATE SYNTHASE, CHLOROPLASTIC"/>
    <property type="match status" value="1"/>
</dbReference>
<dbReference type="GO" id="GO:0008987">
    <property type="term" value="F:quinolinate synthetase A activity"/>
    <property type="evidence" value="ECO:0007669"/>
    <property type="project" value="UniProtKB-UniRule"/>
</dbReference>
<evidence type="ECO:0000256" key="7">
    <source>
        <dbReference type="ARBA" id="ARBA00022723"/>
    </source>
</evidence>
<feature type="region of interest" description="Disordered" evidence="11">
    <location>
        <begin position="1"/>
        <end position="20"/>
    </location>
</feature>
<dbReference type="GO" id="GO:0034628">
    <property type="term" value="P:'de novo' NAD+ biosynthetic process from L-aspartate"/>
    <property type="evidence" value="ECO:0007669"/>
    <property type="project" value="TreeGrafter"/>
</dbReference>
<dbReference type="GO" id="GO:0005829">
    <property type="term" value="C:cytosol"/>
    <property type="evidence" value="ECO:0007669"/>
    <property type="project" value="TreeGrafter"/>
</dbReference>
<dbReference type="PANTHER" id="PTHR30573">
    <property type="entry name" value="QUINOLINATE SYNTHETASE A"/>
    <property type="match status" value="1"/>
</dbReference>
<keyword evidence="13" id="KW-1185">Reference proteome</keyword>
<dbReference type="RefSeq" id="WP_010044270.1">
    <property type="nucleotide sequence ID" value="NZ_CP025958.1"/>
</dbReference>
<evidence type="ECO:0000256" key="6">
    <source>
        <dbReference type="ARBA" id="ARBA00022679"/>
    </source>
</evidence>
<dbReference type="OrthoDB" id="9801204at2"/>
<dbReference type="UniPathway" id="UPA00253">
    <property type="reaction ID" value="UER00327"/>
</dbReference>
<keyword evidence="5" id="KW-0662">Pyridine nucleotide biosynthesis</keyword>
<evidence type="ECO:0000256" key="5">
    <source>
        <dbReference type="ARBA" id="ARBA00022642"/>
    </source>
</evidence>
<comment type="cofactor">
    <cofactor evidence="1">
        <name>[4Fe-4S] cluster</name>
        <dbReference type="ChEBI" id="CHEBI:49883"/>
    </cofactor>
</comment>
<keyword evidence="8" id="KW-0408">Iron</keyword>
<evidence type="ECO:0000256" key="9">
    <source>
        <dbReference type="ARBA" id="ARBA00023014"/>
    </source>
</evidence>
<protein>
    <recommendedName>
        <fullName evidence="3 10">Quinolinate synthase</fullName>
        <ecNumber evidence="3 10">2.5.1.72</ecNumber>
    </recommendedName>
</protein>
<name>A0A2Z3HHR6_9BACT</name>
<keyword evidence="9" id="KW-0411">Iron-sulfur</keyword>
<dbReference type="Pfam" id="PF02445">
    <property type="entry name" value="NadA"/>
    <property type="match status" value="1"/>
</dbReference>
<evidence type="ECO:0000256" key="11">
    <source>
        <dbReference type="SAM" id="MobiDB-lite"/>
    </source>
</evidence>
<reference evidence="12 13" key="1">
    <citation type="submission" date="2018-01" db="EMBL/GenBank/DDBJ databases">
        <title>G. obscuriglobus.</title>
        <authorList>
            <person name="Franke J."/>
            <person name="Blomberg W."/>
            <person name="Selmecki A."/>
        </authorList>
    </citation>
    <scope>NUCLEOTIDE SEQUENCE [LARGE SCALE GENOMIC DNA]</scope>
    <source>
        <strain evidence="12 13">DSM 5831</strain>
    </source>
</reference>
<evidence type="ECO:0000256" key="8">
    <source>
        <dbReference type="ARBA" id="ARBA00023004"/>
    </source>
</evidence>
<dbReference type="EMBL" id="CP025958">
    <property type="protein sequence ID" value="AWM41354.1"/>
    <property type="molecule type" value="Genomic_DNA"/>
</dbReference>
<evidence type="ECO:0000256" key="1">
    <source>
        <dbReference type="ARBA" id="ARBA00001966"/>
    </source>
</evidence>
<dbReference type="GO" id="GO:0046872">
    <property type="term" value="F:metal ion binding"/>
    <property type="evidence" value="ECO:0007669"/>
    <property type="project" value="UniProtKB-KW"/>
</dbReference>
<evidence type="ECO:0000256" key="2">
    <source>
        <dbReference type="ARBA" id="ARBA00005065"/>
    </source>
</evidence>
<dbReference type="InterPro" id="IPR036094">
    <property type="entry name" value="NadA_sf"/>
</dbReference>
<proteinExistence type="predicted"/>
<keyword evidence="7" id="KW-0479">Metal-binding</keyword>
<dbReference type="EC" id="2.5.1.72" evidence="3 10"/>
<dbReference type="Gene3D" id="3.40.50.10800">
    <property type="entry name" value="NadA-like"/>
    <property type="match status" value="3"/>
</dbReference>
<keyword evidence="4" id="KW-0004">4Fe-4S</keyword>
<organism evidence="12 13">
    <name type="scientific">Gemmata obscuriglobus</name>
    <dbReference type="NCBI Taxonomy" id="114"/>
    <lineage>
        <taxon>Bacteria</taxon>
        <taxon>Pseudomonadati</taxon>
        <taxon>Planctomycetota</taxon>
        <taxon>Planctomycetia</taxon>
        <taxon>Gemmatales</taxon>
        <taxon>Gemmataceae</taxon>
        <taxon>Gemmata</taxon>
    </lineage>
</organism>
<evidence type="ECO:0000313" key="13">
    <source>
        <dbReference type="Proteomes" id="UP000245802"/>
    </source>
</evidence>
<sequence>MSVVSPAEPRGLAPAGSGPTSVSLLDDVSAEILELKKKLGATILAHYYQEGEIQALADITGDSLKLAREATKVDSPVIVFCGVLFMAETAKMLNPTKRVLLPDLRAGCSLVDACPADKLERYQERLRENGRKFQTVCYINSSAKVKALSDWVVTSGNAEDIVRNKVPQGYEILFVPDKHLGRYLQELTGRPMILWDGSCMVHEIFSVVDLIKQKKEHPKAVTLAHPECPQNILQLADFAGGTEAMIKHVADYKAPTEFLVATEANMMWELQRRYPQHTYLGVPGITCSCNKCPHMALNTLEKVRDCMRDGAPEILWQPEFDKAKEVLARSLLNPPATAPVQPAGD</sequence>
<dbReference type="AlphaFoldDB" id="A0A2Z3HHR6"/>
<dbReference type="GO" id="GO:0051539">
    <property type="term" value="F:4 iron, 4 sulfur cluster binding"/>
    <property type="evidence" value="ECO:0007669"/>
    <property type="project" value="UniProtKB-KW"/>
</dbReference>
<dbReference type="NCBIfam" id="TIGR00550">
    <property type="entry name" value="nadA"/>
    <property type="match status" value="1"/>
</dbReference>
<dbReference type="KEGG" id="gog:C1280_33050"/>
<evidence type="ECO:0000256" key="10">
    <source>
        <dbReference type="NCBIfam" id="TIGR00550"/>
    </source>
</evidence>
<dbReference type="NCBIfam" id="NF006878">
    <property type="entry name" value="PRK09375.1-2"/>
    <property type="match status" value="1"/>
</dbReference>
<dbReference type="Proteomes" id="UP000245802">
    <property type="component" value="Chromosome"/>
</dbReference>
<evidence type="ECO:0000313" key="12">
    <source>
        <dbReference type="EMBL" id="AWM41354.1"/>
    </source>
</evidence>
<evidence type="ECO:0000256" key="4">
    <source>
        <dbReference type="ARBA" id="ARBA00022485"/>
    </source>
</evidence>
<gene>
    <name evidence="12" type="ORF">C1280_33050</name>
</gene>
<dbReference type="InterPro" id="IPR003473">
    <property type="entry name" value="NadA"/>
</dbReference>
<accession>A0A2Z3HHR6</accession>
<comment type="pathway">
    <text evidence="2">Cofactor biosynthesis; NAD(+) biosynthesis; quinolinate from iminoaspartate: step 1/1.</text>
</comment>
<dbReference type="SUPFAM" id="SSF142754">
    <property type="entry name" value="NadA-like"/>
    <property type="match status" value="1"/>
</dbReference>
<keyword evidence="6" id="KW-0808">Transferase</keyword>